<evidence type="ECO:0000256" key="1">
    <source>
        <dbReference type="SAM" id="SignalP"/>
    </source>
</evidence>
<dbReference type="OrthoDB" id="9908451at2"/>
<organism evidence="2 3">
    <name type="scientific">Roseateles chitinivorans</name>
    <dbReference type="NCBI Taxonomy" id="2917965"/>
    <lineage>
        <taxon>Bacteria</taxon>
        <taxon>Pseudomonadati</taxon>
        <taxon>Pseudomonadota</taxon>
        <taxon>Betaproteobacteria</taxon>
        <taxon>Burkholderiales</taxon>
        <taxon>Sphaerotilaceae</taxon>
        <taxon>Roseateles</taxon>
    </lineage>
</organism>
<name>A0A2G9CFY9_9BURK</name>
<comment type="caution">
    <text evidence="2">The sequence shown here is derived from an EMBL/GenBank/DDBJ whole genome shotgun (WGS) entry which is preliminary data.</text>
</comment>
<dbReference type="AlphaFoldDB" id="A0A2G9CFY9"/>
<accession>A0A2G9CFY9</accession>
<feature type="signal peptide" evidence="1">
    <location>
        <begin position="1"/>
        <end position="21"/>
    </location>
</feature>
<keyword evidence="1" id="KW-0732">Signal</keyword>
<dbReference type="EMBL" id="PEOG01000002">
    <property type="protein sequence ID" value="PIM55242.1"/>
    <property type="molecule type" value="Genomic_DNA"/>
</dbReference>
<evidence type="ECO:0000313" key="2">
    <source>
        <dbReference type="EMBL" id="PIM55242.1"/>
    </source>
</evidence>
<gene>
    <name evidence="2" type="ORF">CS062_00220</name>
</gene>
<proteinExistence type="predicted"/>
<dbReference type="PROSITE" id="PS51257">
    <property type="entry name" value="PROKAR_LIPOPROTEIN"/>
    <property type="match status" value="1"/>
</dbReference>
<reference evidence="2 3" key="1">
    <citation type="submission" date="2017-11" db="EMBL/GenBank/DDBJ databases">
        <title>Draft genome sequence of Mitsuaria sp. HWN-4.</title>
        <authorList>
            <person name="Gundlapally S.R."/>
        </authorList>
    </citation>
    <scope>NUCLEOTIDE SEQUENCE [LARGE SCALE GENOMIC DNA]</scope>
    <source>
        <strain evidence="2 3">HWN-4</strain>
    </source>
</reference>
<dbReference type="Proteomes" id="UP000231501">
    <property type="component" value="Unassembled WGS sequence"/>
</dbReference>
<dbReference type="RefSeq" id="WP_099859482.1">
    <property type="nucleotide sequence ID" value="NZ_PEOG01000002.1"/>
</dbReference>
<evidence type="ECO:0008006" key="4">
    <source>
        <dbReference type="Google" id="ProtNLM"/>
    </source>
</evidence>
<evidence type="ECO:0000313" key="3">
    <source>
        <dbReference type="Proteomes" id="UP000231501"/>
    </source>
</evidence>
<feature type="chain" id="PRO_5013829542" description="SH3 domain-containing protein" evidence="1">
    <location>
        <begin position="22"/>
        <end position="108"/>
    </location>
</feature>
<sequence length="108" mass="10900">MQPLRITAATLAALATLGLTACQLPAPSDDPSWTTQAVSIYRTEAEALDVAAGRFGPVPLALERGADLVVLGRSSCTSSAVKVRNAQGVTGWTPASGLADAGPCPLPA</sequence>
<protein>
    <recommendedName>
        <fullName evidence="4">SH3 domain-containing protein</fullName>
    </recommendedName>
</protein>
<keyword evidence="3" id="KW-1185">Reference proteome</keyword>